<dbReference type="OrthoDB" id="9802489at2"/>
<proteinExistence type="predicted"/>
<accession>A0A845LFL2</accession>
<evidence type="ECO:0000313" key="3">
    <source>
        <dbReference type="Proteomes" id="UP000471031"/>
    </source>
</evidence>
<evidence type="ECO:0000259" key="1">
    <source>
        <dbReference type="Pfam" id="PF02627"/>
    </source>
</evidence>
<reference evidence="2 3" key="1">
    <citation type="submission" date="2020-01" db="EMBL/GenBank/DDBJ databases">
        <title>Whole genome sequence of Heliobacterium gestii DSM 11169.</title>
        <authorList>
            <person name="Kyndt J.A."/>
            <person name="Meyer T.E."/>
        </authorList>
    </citation>
    <scope>NUCLEOTIDE SEQUENCE [LARGE SCALE GENOMIC DNA]</scope>
    <source>
        <strain evidence="2 3">DSM 11169</strain>
    </source>
</reference>
<dbReference type="Gene3D" id="1.20.1290.10">
    <property type="entry name" value="AhpD-like"/>
    <property type="match status" value="2"/>
</dbReference>
<evidence type="ECO:0000313" key="2">
    <source>
        <dbReference type="EMBL" id="MZP44351.1"/>
    </source>
</evidence>
<dbReference type="PANTHER" id="PTHR33570">
    <property type="entry name" value="4-CARBOXYMUCONOLACTONE DECARBOXYLASE FAMILY PROTEIN"/>
    <property type="match status" value="1"/>
</dbReference>
<dbReference type="Pfam" id="PF02627">
    <property type="entry name" value="CMD"/>
    <property type="match status" value="2"/>
</dbReference>
<dbReference type="PANTHER" id="PTHR33570:SF10">
    <property type="entry name" value="GAMMA-CARBOXYMUCONOLACTONE DECARBOXYLASE"/>
    <property type="match status" value="1"/>
</dbReference>
<dbReference type="AlphaFoldDB" id="A0A845LFL2"/>
<dbReference type="Proteomes" id="UP000471031">
    <property type="component" value="Unassembled WGS sequence"/>
</dbReference>
<dbReference type="GO" id="GO:0051920">
    <property type="term" value="F:peroxiredoxin activity"/>
    <property type="evidence" value="ECO:0007669"/>
    <property type="project" value="InterPro"/>
</dbReference>
<feature type="domain" description="Carboxymuconolactone decarboxylase-like" evidence="1">
    <location>
        <begin position="34"/>
        <end position="119"/>
    </location>
</feature>
<gene>
    <name evidence="2" type="ORF">GTO89_15060</name>
</gene>
<dbReference type="InterPro" id="IPR029032">
    <property type="entry name" value="AhpD-like"/>
</dbReference>
<keyword evidence="3" id="KW-1185">Reference proteome</keyword>
<organism evidence="2 3">
    <name type="scientific">Heliomicrobium gestii</name>
    <name type="common">Heliobacterium gestii</name>
    <dbReference type="NCBI Taxonomy" id="2699"/>
    <lineage>
        <taxon>Bacteria</taxon>
        <taxon>Bacillati</taxon>
        <taxon>Bacillota</taxon>
        <taxon>Clostridia</taxon>
        <taxon>Eubacteriales</taxon>
        <taxon>Heliobacteriaceae</taxon>
        <taxon>Heliomicrobium</taxon>
    </lineage>
</organism>
<feature type="domain" description="Carboxymuconolactone decarboxylase-like" evidence="1">
    <location>
        <begin position="196"/>
        <end position="271"/>
    </location>
</feature>
<protein>
    <submittedName>
        <fullName evidence="2">Carboxymuconolactone decarboxylase</fullName>
    </submittedName>
</protein>
<dbReference type="RefSeq" id="WP_161262921.1">
    <property type="nucleotide sequence ID" value="NZ_JAFBDC010000015.1"/>
</dbReference>
<dbReference type="SUPFAM" id="SSF69118">
    <property type="entry name" value="AhpD-like"/>
    <property type="match status" value="2"/>
</dbReference>
<comment type="caution">
    <text evidence="2">The sequence shown here is derived from an EMBL/GenBank/DDBJ whole genome shotgun (WGS) entry which is preliminary data.</text>
</comment>
<dbReference type="InterPro" id="IPR052512">
    <property type="entry name" value="4CMD/NDH-1_regulator"/>
</dbReference>
<name>A0A845LFL2_HELGE</name>
<dbReference type="InterPro" id="IPR003779">
    <property type="entry name" value="CMD-like"/>
</dbReference>
<sequence length="280" mass="30770">MNAESRWERGYKKLLEVDGHAGEAVKNSLNEISPDLVRYIVEYAFGDIYCRDGLDLKSKEIAVVAALTALGNAQPQLKVHFNGALNVGCTINEVKEIILQMSAYSGFPTCINAMNALQDVLQERRAQGITDRTGEAPTNTASPYNAGNLDHRAGSDADRYARGAQALSVLDEQQVARLEQAYADFSPDLINLILSNYADVYARDNLDKKYRQIATIAALTALGNAQPQLKFHIHAGLNVGLEAAQIIEIMLLMTVYAGFPAAINGTNVLKEVMRERNRER</sequence>
<dbReference type="EMBL" id="WXEX01000015">
    <property type="protein sequence ID" value="MZP44351.1"/>
    <property type="molecule type" value="Genomic_DNA"/>
</dbReference>